<organism evidence="2 3">
    <name type="scientific">Streptomyces roseoverticillatus</name>
    <dbReference type="NCBI Taxonomy" id="66429"/>
    <lineage>
        <taxon>Bacteria</taxon>
        <taxon>Bacillati</taxon>
        <taxon>Actinomycetota</taxon>
        <taxon>Actinomycetes</taxon>
        <taxon>Kitasatosporales</taxon>
        <taxon>Streptomycetaceae</taxon>
        <taxon>Streptomyces</taxon>
    </lineage>
</organism>
<dbReference type="Proteomes" id="UP001552479">
    <property type="component" value="Unassembled WGS sequence"/>
</dbReference>
<protein>
    <recommendedName>
        <fullName evidence="4">Sphingosine kinase</fullName>
    </recommendedName>
</protein>
<comment type="caution">
    <text evidence="2">The sequence shown here is derived from an EMBL/GenBank/DDBJ whole genome shotgun (WGS) entry which is preliminary data.</text>
</comment>
<dbReference type="RefSeq" id="WP_366090045.1">
    <property type="nucleotide sequence ID" value="NZ_JBFASG010000037.1"/>
</dbReference>
<evidence type="ECO:0000313" key="3">
    <source>
        <dbReference type="Proteomes" id="UP001552479"/>
    </source>
</evidence>
<name>A0ABV3J2G9_9ACTN</name>
<evidence type="ECO:0008006" key="4">
    <source>
        <dbReference type="Google" id="ProtNLM"/>
    </source>
</evidence>
<sequence length="54" mass="5507">MTSDITLFVNPAAGRGRGAGAAHPAARVLLGAAQPPGAAQREFHAGQRSSIKIR</sequence>
<reference evidence="2 3" key="1">
    <citation type="submission" date="2024-06" db="EMBL/GenBank/DDBJ databases">
        <title>The Natural Products Discovery Center: Release of the First 8490 Sequenced Strains for Exploring Actinobacteria Biosynthetic Diversity.</title>
        <authorList>
            <person name="Kalkreuter E."/>
            <person name="Kautsar S.A."/>
            <person name="Yang D."/>
            <person name="Bader C.D."/>
            <person name="Teijaro C.N."/>
            <person name="Fluegel L."/>
            <person name="Davis C.M."/>
            <person name="Simpson J.R."/>
            <person name="Lauterbach L."/>
            <person name="Steele A.D."/>
            <person name="Gui C."/>
            <person name="Meng S."/>
            <person name="Li G."/>
            <person name="Viehrig K."/>
            <person name="Ye F."/>
            <person name="Su P."/>
            <person name="Kiefer A.F."/>
            <person name="Nichols A."/>
            <person name="Cepeda A.J."/>
            <person name="Yan W."/>
            <person name="Fan B."/>
            <person name="Jiang Y."/>
            <person name="Adhikari A."/>
            <person name="Zheng C.-J."/>
            <person name="Schuster L."/>
            <person name="Cowan T.M."/>
            <person name="Smanski M.J."/>
            <person name="Chevrette M.G."/>
            <person name="De Carvalho L.P.S."/>
            <person name="Shen B."/>
        </authorList>
    </citation>
    <scope>NUCLEOTIDE SEQUENCE [LARGE SCALE GENOMIC DNA]</scope>
    <source>
        <strain evidence="2 3">NPDC053791</strain>
    </source>
</reference>
<evidence type="ECO:0000313" key="2">
    <source>
        <dbReference type="EMBL" id="MEV4926655.1"/>
    </source>
</evidence>
<gene>
    <name evidence="2" type="ORF">AB0L03_28190</name>
</gene>
<feature type="region of interest" description="Disordered" evidence="1">
    <location>
        <begin position="34"/>
        <end position="54"/>
    </location>
</feature>
<proteinExistence type="predicted"/>
<evidence type="ECO:0000256" key="1">
    <source>
        <dbReference type="SAM" id="MobiDB-lite"/>
    </source>
</evidence>
<keyword evidence="3" id="KW-1185">Reference proteome</keyword>
<accession>A0ABV3J2G9</accession>
<dbReference type="EMBL" id="JBFASG010000037">
    <property type="protein sequence ID" value="MEV4926655.1"/>
    <property type="molecule type" value="Genomic_DNA"/>
</dbReference>